<gene>
    <name evidence="2" type="ORF">F5891DRAFT_983635</name>
</gene>
<feature type="region of interest" description="Disordered" evidence="1">
    <location>
        <begin position="1413"/>
        <end position="1432"/>
    </location>
</feature>
<evidence type="ECO:0000313" key="2">
    <source>
        <dbReference type="EMBL" id="KAG1896291.1"/>
    </source>
</evidence>
<dbReference type="Proteomes" id="UP001195769">
    <property type="component" value="Unassembled WGS sequence"/>
</dbReference>
<proteinExistence type="predicted"/>
<dbReference type="GeneID" id="64671644"/>
<feature type="compositionally biased region" description="Low complexity" evidence="1">
    <location>
        <begin position="971"/>
        <end position="986"/>
    </location>
</feature>
<keyword evidence="3" id="KW-1185">Reference proteome</keyword>
<evidence type="ECO:0000256" key="1">
    <source>
        <dbReference type="SAM" id="MobiDB-lite"/>
    </source>
</evidence>
<feature type="compositionally biased region" description="Low complexity" evidence="1">
    <location>
        <begin position="997"/>
        <end position="1006"/>
    </location>
</feature>
<dbReference type="PANTHER" id="PTHR31912:SF34">
    <property type="entry name" value="NOTOCHORD-RELATED PROTEIN"/>
    <property type="match status" value="1"/>
</dbReference>
<feature type="region of interest" description="Disordered" evidence="1">
    <location>
        <begin position="1371"/>
        <end position="1401"/>
    </location>
</feature>
<comment type="caution">
    <text evidence="2">The sequence shown here is derived from an EMBL/GenBank/DDBJ whole genome shotgun (WGS) entry which is preliminary data.</text>
</comment>
<feature type="region of interest" description="Disordered" evidence="1">
    <location>
        <begin position="1113"/>
        <end position="1137"/>
    </location>
</feature>
<feature type="region of interest" description="Disordered" evidence="1">
    <location>
        <begin position="964"/>
        <end position="1040"/>
    </location>
</feature>
<dbReference type="RefSeq" id="XP_041221867.1">
    <property type="nucleotide sequence ID" value="XM_041377346.1"/>
</dbReference>
<sequence length="1534" mass="169972">MSRNILQLATHKCRANNPLPSKVRPPKQNHLHNLSCAGSKDNNDNMEFTISSGMDINIDDPGTPTLDHDVPIGSDSEPGIPISELWNAISSSRFYNSELNEMRDLFDELQCALTSGESLFSMPLAPMTEEVGFNDETESNFGIELEDECPLTTKSHVNLNSPVSPDHPMYPWPSKAHFITALLFSSPRLPFSEAQKKAILSWAKELGARDVPSLYALNRFQETIQTLAGNPTEKVTARSGNIFYFNDVGKAIAKDYANPLTRFAMQDYPEDGGRGMSQVFNGEKMLFELPSPPAAKVNGEIYFVKELLQDSSGDYFIPEHFFFASYASESTSDTADKLLYALGRAEGFIISDKQEIIPTSNFRRVIEEIRQTQTESVVRKILRSYGNISKQWNKHHAIYMSNVNLPHEMLEKEFCIRFITSSPHAAPMEMMSAMQDSIGYMIQKAAESGIFAWDCKDNEEVMLDPYGLFLGGDNPMHAEECSHAGLHCNYFCRTCEVGGTKEYKELDEGYNSIFVPGQLRTPAGTAAEIRAQFVTALNSGASEKIKKSVSSTGIKDTTTGYILEAVVEMGKKLCKRVAGVQPKQESDVKAILNKELEDLLRGSTLNNAINPLLSVEGFNVHQDMPTEILHTVLLGVVKYFWGQTMYLLEKAKLLDLFQTRLDSIAKDGLDSPCLNADYICHYKGSLIGKHFKSLAQVMPFLIQDLLPRTVLDGWTTIGELVVHIWHTKIDDTEIYLAKLSRTIEDFLNVTAQSIDKDQVKIRAEPSRDKILSSTLLRVATGLILPVKRTGQLKKVAAAGGQFVVEKPVSWTATRCAKALDLLQPATVQYRHGISLVISNGEKASLGGHVIFNDSSTSSSGIGRVCKILISNLCRDVQHVAIQKFTFRPTLHPSLHLPTLELTDHEIVVSPQDIICIVNIQHDCVKAQCTDIRSVIPQSLHETPLRVTNVADVYLAAAHQIREKKAARKAGETPGAASASAPPNGVARVPAVFDRPAAKAASKAKPTQKAKEKAPHPRTNPRRPAITQTHQESPNFRQHSNNNQIRFKSLLPTTCSIQSPGSECLGTNLGKQPLMWWPKFGVTFTGSPVIEATVEHRNFTGRIYISCPQSSTSTSGEALDIPELGVQPPSSPTSSLDEPISAGIHRCRDSGPPNHGDPTKLTPQRAKHLKMHAKKACEENDVLEEDIMTFINSGDIFYMLIDLKITLVKLCQGNKARRLQELKDALESKDFEDFIGKNRDIFKIPPGLLKDVELRSQLGKAVTKLLTNIRSSIKTNLTTSIVKRTSIADVTRSLAHSGSGMEVDSTHWNRIALLRHLLRIFLIGVSNYKTASIKDLFSPYLIPSLKQDLWDKVARELDIDVKQLERDIFEGDFDDVPETDVNPSQAPTETQVNTNHAPSARRDADVNVEQFADESGMQQDANGEDEESNVSSGANSAVFLNNPLDSGFGLAEGMAVQYNSTTKFWNFVYHSLSIMRKISVESSPIVTEQDKELQKLLIEIFQADLAEFPGGKKVSKLISKTNPRWQTAIQTGLIL</sequence>
<dbReference type="EMBL" id="JABBWK010000057">
    <property type="protein sequence ID" value="KAG1896291.1"/>
    <property type="molecule type" value="Genomic_DNA"/>
</dbReference>
<organism evidence="2 3">
    <name type="scientific">Suillus fuscotomentosus</name>
    <dbReference type="NCBI Taxonomy" id="1912939"/>
    <lineage>
        <taxon>Eukaryota</taxon>
        <taxon>Fungi</taxon>
        <taxon>Dikarya</taxon>
        <taxon>Basidiomycota</taxon>
        <taxon>Agaricomycotina</taxon>
        <taxon>Agaricomycetes</taxon>
        <taxon>Agaricomycetidae</taxon>
        <taxon>Boletales</taxon>
        <taxon>Suillineae</taxon>
        <taxon>Suillaceae</taxon>
        <taxon>Suillus</taxon>
    </lineage>
</organism>
<name>A0AAD4HHE4_9AGAM</name>
<feature type="compositionally biased region" description="Polar residues" evidence="1">
    <location>
        <begin position="1380"/>
        <end position="1396"/>
    </location>
</feature>
<feature type="compositionally biased region" description="Polar residues" evidence="1">
    <location>
        <begin position="1025"/>
        <end position="1040"/>
    </location>
</feature>
<reference evidence="2" key="1">
    <citation type="journal article" date="2020" name="New Phytol.">
        <title>Comparative genomics reveals dynamic genome evolution in host specialist ectomycorrhizal fungi.</title>
        <authorList>
            <person name="Lofgren L.A."/>
            <person name="Nguyen N.H."/>
            <person name="Vilgalys R."/>
            <person name="Ruytinx J."/>
            <person name="Liao H.L."/>
            <person name="Branco S."/>
            <person name="Kuo A."/>
            <person name="LaButti K."/>
            <person name="Lipzen A."/>
            <person name="Andreopoulos W."/>
            <person name="Pangilinan J."/>
            <person name="Riley R."/>
            <person name="Hundley H."/>
            <person name="Na H."/>
            <person name="Barry K."/>
            <person name="Grigoriev I.V."/>
            <person name="Stajich J.E."/>
            <person name="Kennedy P.G."/>
        </authorList>
    </citation>
    <scope>NUCLEOTIDE SEQUENCE</scope>
    <source>
        <strain evidence="2">FC203</strain>
    </source>
</reference>
<dbReference type="PANTHER" id="PTHR31912">
    <property type="entry name" value="IP13529P"/>
    <property type="match status" value="1"/>
</dbReference>
<protein>
    <submittedName>
        <fullName evidence="2">Uncharacterized protein</fullName>
    </submittedName>
</protein>
<evidence type="ECO:0000313" key="3">
    <source>
        <dbReference type="Proteomes" id="UP001195769"/>
    </source>
</evidence>
<accession>A0AAD4HHE4</accession>